<dbReference type="PANTHER" id="PTHR11945">
    <property type="entry name" value="MADS BOX PROTEIN"/>
    <property type="match status" value="1"/>
</dbReference>
<accession>D7LJI5</accession>
<evidence type="ECO:0000256" key="3">
    <source>
        <dbReference type="ARBA" id="ARBA00023125"/>
    </source>
</evidence>
<proteinExistence type="predicted"/>
<dbReference type="SMART" id="SM00432">
    <property type="entry name" value="MADS"/>
    <property type="match status" value="1"/>
</dbReference>
<dbReference type="SUPFAM" id="SSF55455">
    <property type="entry name" value="SRF-like"/>
    <property type="match status" value="1"/>
</dbReference>
<dbReference type="PROSITE" id="PS50066">
    <property type="entry name" value="MADS_BOX_2"/>
    <property type="match status" value="1"/>
</dbReference>
<dbReference type="GO" id="GO:0000981">
    <property type="term" value="F:DNA-binding transcription factor activity, RNA polymerase II-specific"/>
    <property type="evidence" value="ECO:0007669"/>
    <property type="project" value="TreeGrafter"/>
</dbReference>
<reference evidence="8" key="1">
    <citation type="journal article" date="2011" name="Nat. Genet.">
        <title>The Arabidopsis lyrata genome sequence and the basis of rapid genome size change.</title>
        <authorList>
            <person name="Hu T.T."/>
            <person name="Pattyn P."/>
            <person name="Bakker E.G."/>
            <person name="Cao J."/>
            <person name="Cheng J.-F."/>
            <person name="Clark R.M."/>
            <person name="Fahlgren N."/>
            <person name="Fawcett J.A."/>
            <person name="Grimwood J."/>
            <person name="Gundlach H."/>
            <person name="Haberer G."/>
            <person name="Hollister J.D."/>
            <person name="Ossowski S."/>
            <person name="Ottilar R.P."/>
            <person name="Salamov A.A."/>
            <person name="Schneeberger K."/>
            <person name="Spannagl M."/>
            <person name="Wang X."/>
            <person name="Yang L."/>
            <person name="Nasrallah M.E."/>
            <person name="Bergelson J."/>
            <person name="Carrington J.C."/>
            <person name="Gaut B.S."/>
            <person name="Schmutz J."/>
            <person name="Mayer K.F.X."/>
            <person name="Van de Peer Y."/>
            <person name="Grigoriev I.V."/>
            <person name="Nordborg M."/>
            <person name="Weigel D."/>
            <person name="Guo Y.-L."/>
        </authorList>
    </citation>
    <scope>NUCLEOTIDE SEQUENCE [LARGE SCALE GENOMIC DNA]</scope>
    <source>
        <strain evidence="8">cv. MN47</strain>
    </source>
</reference>
<keyword evidence="2" id="KW-0805">Transcription regulation</keyword>
<dbReference type="GO" id="GO:0000978">
    <property type="term" value="F:RNA polymerase II cis-regulatory region sequence-specific DNA binding"/>
    <property type="evidence" value="ECO:0007669"/>
    <property type="project" value="TreeGrafter"/>
</dbReference>
<dbReference type="GO" id="GO:0005634">
    <property type="term" value="C:nucleus"/>
    <property type="evidence" value="ECO:0007669"/>
    <property type="project" value="UniProtKB-SubCell"/>
</dbReference>
<dbReference type="PRINTS" id="PR00404">
    <property type="entry name" value="MADSDOMAIN"/>
</dbReference>
<organism evidence="8">
    <name type="scientific">Arabidopsis lyrata subsp. lyrata</name>
    <name type="common">Lyre-leaved rock-cress</name>
    <dbReference type="NCBI Taxonomy" id="81972"/>
    <lineage>
        <taxon>Eukaryota</taxon>
        <taxon>Viridiplantae</taxon>
        <taxon>Streptophyta</taxon>
        <taxon>Embryophyta</taxon>
        <taxon>Tracheophyta</taxon>
        <taxon>Spermatophyta</taxon>
        <taxon>Magnoliopsida</taxon>
        <taxon>eudicotyledons</taxon>
        <taxon>Gunneridae</taxon>
        <taxon>Pentapetalae</taxon>
        <taxon>rosids</taxon>
        <taxon>malvids</taxon>
        <taxon>Brassicales</taxon>
        <taxon>Brassicaceae</taxon>
        <taxon>Camelineae</taxon>
        <taxon>Arabidopsis</taxon>
    </lineage>
</organism>
<keyword evidence="5" id="KW-0539">Nucleus</keyword>
<evidence type="ECO:0000313" key="8">
    <source>
        <dbReference type="Proteomes" id="UP000008694"/>
    </source>
</evidence>
<dbReference type="eggNOG" id="KOG0390">
    <property type="taxonomic scope" value="Eukaryota"/>
</dbReference>
<name>D7LJI5_ARALL</name>
<comment type="subcellular location">
    <subcellularLocation>
        <location evidence="1">Nucleus</location>
    </subcellularLocation>
</comment>
<keyword evidence="8" id="KW-1185">Reference proteome</keyword>
<keyword evidence="3" id="KW-0238">DNA-binding</keyword>
<evidence type="ECO:0000259" key="6">
    <source>
        <dbReference type="PROSITE" id="PS50066"/>
    </source>
</evidence>
<evidence type="ECO:0000313" key="7">
    <source>
        <dbReference type="EMBL" id="EFH55077.1"/>
    </source>
</evidence>
<dbReference type="AlphaFoldDB" id="D7LJI5"/>
<evidence type="ECO:0000256" key="2">
    <source>
        <dbReference type="ARBA" id="ARBA00023015"/>
    </source>
</evidence>
<dbReference type="Pfam" id="PF00319">
    <property type="entry name" value="SRF-TF"/>
    <property type="match status" value="1"/>
</dbReference>
<evidence type="ECO:0000256" key="1">
    <source>
        <dbReference type="ARBA" id="ARBA00004123"/>
    </source>
</evidence>
<evidence type="ECO:0000256" key="5">
    <source>
        <dbReference type="ARBA" id="ARBA00023242"/>
    </source>
</evidence>
<evidence type="ECO:0000256" key="4">
    <source>
        <dbReference type="ARBA" id="ARBA00023163"/>
    </source>
</evidence>
<feature type="domain" description="MADS-box" evidence="6">
    <location>
        <begin position="24"/>
        <end position="63"/>
    </location>
</feature>
<keyword evidence="4" id="KW-0804">Transcription</keyword>
<dbReference type="EMBL" id="GL348716">
    <property type="protein sequence ID" value="EFH55077.1"/>
    <property type="molecule type" value="Genomic_DNA"/>
</dbReference>
<gene>
    <name evidence="7" type="ORF">ARALYDRAFT_901108</name>
</gene>
<dbReference type="InterPro" id="IPR036879">
    <property type="entry name" value="TF_MADSbox_sf"/>
</dbReference>
<dbReference type="STRING" id="81972.D7LJI5"/>
<protein>
    <recommendedName>
        <fullName evidence="6">MADS-box domain-containing protein</fullName>
    </recommendedName>
</protein>
<dbReference type="InterPro" id="IPR002100">
    <property type="entry name" value="TF_MADSbox"/>
</dbReference>
<sequence length="174" mass="19472">MLITTTNKDSSIAFLLCPGVQLSSKSSSCLFKKASELCTLCDVETVIIIFSQGGNFFSFGHPNINVLLDHSRGRVLRDNNTNLAESNMKLYIQMLNESLIEHFLAGINIRKFLNVDADAVGPSTNLKMTLFEKLEEGFLCQGSNHGDKIGYLTELRMLTYKFIDNHKGKFLLEV</sequence>
<dbReference type="Gene3D" id="3.40.1810.10">
    <property type="entry name" value="Transcription factor, MADS-box"/>
    <property type="match status" value="1"/>
</dbReference>
<dbReference type="Proteomes" id="UP000008694">
    <property type="component" value="Unassembled WGS sequence"/>
</dbReference>
<dbReference type="PANTHER" id="PTHR11945:SF776">
    <property type="entry name" value="AGAMOUS-LIKE 50-RELATED"/>
    <property type="match status" value="1"/>
</dbReference>
<dbReference type="Gramene" id="scaffold_400609.1">
    <property type="protein sequence ID" value="scaffold_400609.1"/>
    <property type="gene ID" value="scaffold_400609.1"/>
</dbReference>
<dbReference type="HOGENOM" id="CLU_1542165_0_0_1"/>
<dbReference type="GO" id="GO:0046983">
    <property type="term" value="F:protein dimerization activity"/>
    <property type="evidence" value="ECO:0007669"/>
    <property type="project" value="InterPro"/>
</dbReference>
<dbReference type="eggNOG" id="KOG0014">
    <property type="taxonomic scope" value="Eukaryota"/>
</dbReference>